<evidence type="ECO:0000313" key="3">
    <source>
        <dbReference type="EMBL" id="RDI45363.1"/>
    </source>
</evidence>
<keyword evidence="4" id="KW-1185">Reference proteome</keyword>
<name>A0A370GTW1_9NOCA</name>
<dbReference type="InterPro" id="IPR002938">
    <property type="entry name" value="FAD-bd"/>
</dbReference>
<gene>
    <name evidence="3" type="ORF">DFR68_113134</name>
</gene>
<dbReference type="Pfam" id="PF01494">
    <property type="entry name" value="FAD_binding_3"/>
    <property type="match status" value="1"/>
</dbReference>
<dbReference type="SUPFAM" id="SSF51905">
    <property type="entry name" value="FAD/NAD(P)-binding domain"/>
    <property type="match status" value="1"/>
</dbReference>
<dbReference type="GO" id="GO:0016491">
    <property type="term" value="F:oxidoreductase activity"/>
    <property type="evidence" value="ECO:0007669"/>
    <property type="project" value="UniProtKB-KW"/>
</dbReference>
<dbReference type="AlphaFoldDB" id="A0A370GTW1"/>
<evidence type="ECO:0000259" key="2">
    <source>
        <dbReference type="Pfam" id="PF01494"/>
    </source>
</evidence>
<evidence type="ECO:0000313" key="4">
    <source>
        <dbReference type="Proteomes" id="UP000255355"/>
    </source>
</evidence>
<organism evidence="3 4">
    <name type="scientific">Nocardia mexicana</name>
    <dbReference type="NCBI Taxonomy" id="279262"/>
    <lineage>
        <taxon>Bacteria</taxon>
        <taxon>Bacillati</taxon>
        <taxon>Actinomycetota</taxon>
        <taxon>Actinomycetes</taxon>
        <taxon>Mycobacteriales</taxon>
        <taxon>Nocardiaceae</taxon>
        <taxon>Nocardia</taxon>
    </lineage>
</organism>
<reference evidence="3 4" key="1">
    <citation type="submission" date="2018-07" db="EMBL/GenBank/DDBJ databases">
        <title>Genomic Encyclopedia of Type Strains, Phase IV (KMG-IV): sequencing the most valuable type-strain genomes for metagenomic binning, comparative biology and taxonomic classification.</title>
        <authorList>
            <person name="Goeker M."/>
        </authorList>
    </citation>
    <scope>NUCLEOTIDE SEQUENCE [LARGE SCALE GENOMIC DNA]</scope>
    <source>
        <strain evidence="3 4">DSM 44952</strain>
    </source>
</reference>
<keyword evidence="1" id="KW-0560">Oxidoreductase</keyword>
<sequence>MIERTGCVVVGGGPAGMVLGLLLARAGVAVTVLEKHGDFLRDFRGDTVHPSTLQLLDELGLGQQFAELSQSRLGEIAFPTADGEYLTFVDFKRLPVPHPYIAMVPQWDLLSLLAGAAAEEECFTLRMDTEVTDLVREDGVVVGVRCRNRKTGLESELRAELTVGADGRTSRVREAMKMRTKESKVPFDAWWLRLPRRPGDDVASLRPNSNFGHVAVAIPRPDYFQIAYFAPKGSDAEIRKAGLAAFRDRIVDCLPQLADRVDHLESMDDVKHLDVRLNRLQKWHSPGVLCIGDAAHAMSPVAGVGINLAIQDAVATARLLATPLRSGGLRTRDLARVRRRRRLATVLSQGLQMALHRNVVEPVLTRQRIGPPKLAIWLMRCVPQASFVPAYLIGVGVRAEHAPEFARR</sequence>
<protein>
    <submittedName>
        <fullName evidence="3">2-polyprenyl-6-methoxyphenol hydroxylase-like FAD-dependent oxidoreductase</fullName>
    </submittedName>
</protein>
<accession>A0A370GTW1</accession>
<dbReference type="Proteomes" id="UP000255355">
    <property type="component" value="Unassembled WGS sequence"/>
</dbReference>
<dbReference type="InterPro" id="IPR050631">
    <property type="entry name" value="PheA/TfdB_FAD_monoxygenase"/>
</dbReference>
<dbReference type="PANTHER" id="PTHR43476">
    <property type="entry name" value="3-(3-HYDROXY-PHENYL)PROPIONATE/3-HYDROXYCINNAMIC ACID HYDROXYLASE"/>
    <property type="match status" value="1"/>
</dbReference>
<dbReference type="EMBL" id="QQAZ01000013">
    <property type="protein sequence ID" value="RDI45363.1"/>
    <property type="molecule type" value="Genomic_DNA"/>
</dbReference>
<dbReference type="PRINTS" id="PR00420">
    <property type="entry name" value="RNGMNOXGNASE"/>
</dbReference>
<evidence type="ECO:0000256" key="1">
    <source>
        <dbReference type="ARBA" id="ARBA00023002"/>
    </source>
</evidence>
<dbReference type="NCBIfam" id="NF004833">
    <property type="entry name" value="PRK06185.1-1"/>
    <property type="match status" value="1"/>
</dbReference>
<dbReference type="STRING" id="1210089.GCA_001613165_03157"/>
<comment type="caution">
    <text evidence="3">The sequence shown here is derived from an EMBL/GenBank/DDBJ whole genome shotgun (WGS) entry which is preliminary data.</text>
</comment>
<dbReference type="OrthoDB" id="9791689at2"/>
<dbReference type="Gene3D" id="3.50.50.60">
    <property type="entry name" value="FAD/NAD(P)-binding domain"/>
    <property type="match status" value="1"/>
</dbReference>
<dbReference type="GO" id="GO:0071949">
    <property type="term" value="F:FAD binding"/>
    <property type="evidence" value="ECO:0007669"/>
    <property type="project" value="InterPro"/>
</dbReference>
<proteinExistence type="predicted"/>
<dbReference type="InterPro" id="IPR036188">
    <property type="entry name" value="FAD/NAD-bd_sf"/>
</dbReference>
<dbReference type="RefSeq" id="WP_068020056.1">
    <property type="nucleotide sequence ID" value="NZ_QQAZ01000013.1"/>
</dbReference>
<feature type="domain" description="FAD-binding" evidence="2">
    <location>
        <begin position="7"/>
        <end position="342"/>
    </location>
</feature>
<dbReference type="PANTHER" id="PTHR43476:SF5">
    <property type="entry name" value="FAD-DEPENDENT MONOOXYGENASE"/>
    <property type="match status" value="1"/>
</dbReference>